<feature type="region of interest" description="Disordered" evidence="1">
    <location>
        <begin position="1"/>
        <end position="40"/>
    </location>
</feature>
<evidence type="ECO:0000313" key="3">
    <source>
        <dbReference type="EMBL" id="KXZ54530.1"/>
    </source>
</evidence>
<proteinExistence type="predicted"/>
<feature type="compositionally biased region" description="Low complexity" evidence="1">
    <location>
        <begin position="448"/>
        <end position="458"/>
    </location>
</feature>
<accession>A0A150GYW8</accession>
<dbReference type="Proteomes" id="UP000075714">
    <property type="component" value="Unassembled WGS sequence"/>
</dbReference>
<reference evidence="4" key="1">
    <citation type="journal article" date="2016" name="Nat. Commun.">
        <title>The Gonium pectorale genome demonstrates co-option of cell cycle regulation during the evolution of multicellularity.</title>
        <authorList>
            <person name="Hanschen E.R."/>
            <person name="Marriage T.N."/>
            <person name="Ferris P.J."/>
            <person name="Hamaji T."/>
            <person name="Toyoda A."/>
            <person name="Fujiyama A."/>
            <person name="Neme R."/>
            <person name="Noguchi H."/>
            <person name="Minakuchi Y."/>
            <person name="Suzuki M."/>
            <person name="Kawai-Toyooka H."/>
            <person name="Smith D.R."/>
            <person name="Sparks H."/>
            <person name="Anderson J."/>
            <person name="Bakaric R."/>
            <person name="Luria V."/>
            <person name="Karger A."/>
            <person name="Kirschner M.W."/>
            <person name="Durand P.M."/>
            <person name="Michod R.E."/>
            <person name="Nozaki H."/>
            <person name="Olson B.J."/>
        </authorList>
    </citation>
    <scope>NUCLEOTIDE SEQUENCE [LARGE SCALE GENOMIC DNA]</scope>
    <source>
        <strain evidence="4">NIES-2863</strain>
    </source>
</reference>
<dbReference type="EMBL" id="LSYV01000005">
    <property type="protein sequence ID" value="KXZ54530.1"/>
    <property type="molecule type" value="Genomic_DNA"/>
</dbReference>
<name>A0A150GYW8_GONPE</name>
<feature type="compositionally biased region" description="Pro residues" evidence="1">
    <location>
        <begin position="1"/>
        <end position="12"/>
    </location>
</feature>
<feature type="region of interest" description="Disordered" evidence="1">
    <location>
        <begin position="176"/>
        <end position="198"/>
    </location>
</feature>
<comment type="caution">
    <text evidence="3">The sequence shown here is derived from an EMBL/GenBank/DDBJ whole genome shotgun (WGS) entry which is preliminary data.</text>
</comment>
<sequence>MQEQQPPQPPQQQRPQLRHRQRYDRRNCTPRGPPHPPPGPLPPVPIVPLLLLPGLLLVLLLPAPAAGYFLAAQRITGSAARYCGFSDLQRFKVWCVDANVSAWVTSNSTCQQYDLCIPLEGFEYLSCYNATYCSGLRAGLGRKNSQPLAACLVLTAAANGTMATCDVEILGPSIYDTPPPAPPPSPGTDSPPPSGGGGRKWALWKTMTIIWSILGFAALLVAVVFLIRWILRRRAQAITSSPVTVLSDVAKQQMEAQQQLQQGQGPGGGLLQPAGAAAPGQQMAAQLPGGAADMTVTIRPMAPDGKPILAYGASYPPPSPLESMLTSNGNPRHLPPNAGDALLRVAADSRAVYNSPPMRAPQVPLPPQQGVPAPLLAAAGLAGPPPAGAAAAGMAPYGMTPSDGAATAGAYPSGQYPAISGAGSPAGAAPAPPPGGAAWGAGPGGLGANIPASVTPAALVPPPAATLQNPSASLEASLSPR</sequence>
<feature type="region of interest" description="Disordered" evidence="1">
    <location>
        <begin position="422"/>
        <end position="481"/>
    </location>
</feature>
<keyword evidence="2" id="KW-0812">Transmembrane</keyword>
<dbReference type="OrthoDB" id="550049at2759"/>
<keyword evidence="2" id="KW-0472">Membrane</keyword>
<organism evidence="3 4">
    <name type="scientific">Gonium pectorale</name>
    <name type="common">Green alga</name>
    <dbReference type="NCBI Taxonomy" id="33097"/>
    <lineage>
        <taxon>Eukaryota</taxon>
        <taxon>Viridiplantae</taxon>
        <taxon>Chlorophyta</taxon>
        <taxon>core chlorophytes</taxon>
        <taxon>Chlorophyceae</taxon>
        <taxon>CS clade</taxon>
        <taxon>Chlamydomonadales</taxon>
        <taxon>Volvocaceae</taxon>
        <taxon>Gonium</taxon>
    </lineage>
</organism>
<protein>
    <submittedName>
        <fullName evidence="3">Uncharacterized protein</fullName>
    </submittedName>
</protein>
<evidence type="ECO:0000313" key="4">
    <source>
        <dbReference type="Proteomes" id="UP000075714"/>
    </source>
</evidence>
<feature type="transmembrane region" description="Helical" evidence="2">
    <location>
        <begin position="46"/>
        <end position="71"/>
    </location>
</feature>
<evidence type="ECO:0000256" key="1">
    <source>
        <dbReference type="SAM" id="MobiDB-lite"/>
    </source>
</evidence>
<dbReference type="AlphaFoldDB" id="A0A150GYW8"/>
<keyword evidence="4" id="KW-1185">Reference proteome</keyword>
<dbReference type="PANTHER" id="PTHR48125:SF10">
    <property type="entry name" value="OS12G0136300 PROTEIN"/>
    <property type="match status" value="1"/>
</dbReference>
<feature type="compositionally biased region" description="Polar residues" evidence="1">
    <location>
        <begin position="468"/>
        <end position="481"/>
    </location>
</feature>
<gene>
    <name evidence="3" type="ORF">GPECTOR_4g595</name>
</gene>
<feature type="compositionally biased region" description="Pro residues" evidence="1">
    <location>
        <begin position="177"/>
        <end position="194"/>
    </location>
</feature>
<evidence type="ECO:0000256" key="2">
    <source>
        <dbReference type="SAM" id="Phobius"/>
    </source>
</evidence>
<feature type="region of interest" description="Disordered" evidence="1">
    <location>
        <begin position="257"/>
        <end position="278"/>
    </location>
</feature>
<feature type="transmembrane region" description="Helical" evidence="2">
    <location>
        <begin position="209"/>
        <end position="231"/>
    </location>
</feature>
<feature type="compositionally biased region" description="Gly residues" evidence="1">
    <location>
        <begin position="437"/>
        <end position="447"/>
    </location>
</feature>
<feature type="compositionally biased region" description="Pro residues" evidence="1">
    <location>
        <begin position="31"/>
        <end position="40"/>
    </location>
</feature>
<dbReference type="PANTHER" id="PTHR48125">
    <property type="entry name" value="LP07818P1"/>
    <property type="match status" value="1"/>
</dbReference>
<keyword evidence="2" id="KW-1133">Transmembrane helix</keyword>